<keyword evidence="6 14" id="KW-0349">Heme</keyword>
<evidence type="ECO:0000256" key="2">
    <source>
        <dbReference type="ARBA" id="ARBA00005073"/>
    </source>
</evidence>
<feature type="transmembrane region" description="Helical" evidence="14">
    <location>
        <begin position="54"/>
        <end position="74"/>
    </location>
</feature>
<evidence type="ECO:0000256" key="8">
    <source>
        <dbReference type="ARBA" id="ARBA00022723"/>
    </source>
</evidence>
<dbReference type="EMBL" id="RGGN01000183">
    <property type="protein sequence ID" value="NCU63247.1"/>
    <property type="molecule type" value="Genomic_DNA"/>
</dbReference>
<dbReference type="AlphaFoldDB" id="A0A845S9Q3"/>
<dbReference type="PIRSF" id="PIRSF004638">
    <property type="entry name" value="UCP004638"/>
    <property type="match status" value="1"/>
</dbReference>
<reference evidence="16 17" key="1">
    <citation type="submission" date="2018-10" db="EMBL/GenBank/DDBJ databases">
        <title>Iterative Subtractive Binning of Freshwater Chronoseries Metagenomes Recovers Nearly Complete Genomes from over Four Hundred Novel Species.</title>
        <authorList>
            <person name="Rodriguez-R L.M."/>
            <person name="Tsementzi D."/>
            <person name="Luo C."/>
            <person name="Konstantinidis K.T."/>
        </authorList>
    </citation>
    <scope>NUCLEOTIDE SEQUENCE [LARGE SCALE GENOMIC DNA]</scope>
    <source>
        <strain evidence="16">WB7_2B_003</strain>
    </source>
</reference>
<evidence type="ECO:0000256" key="5">
    <source>
        <dbReference type="ARBA" id="ARBA00022475"/>
    </source>
</evidence>
<accession>A0A845S9Q3</accession>
<dbReference type="PANTHER" id="PTHR40255:SF1">
    <property type="entry name" value="PROTOPORPHYRINOGEN IX OXIDASE"/>
    <property type="match status" value="1"/>
</dbReference>
<evidence type="ECO:0000256" key="1">
    <source>
        <dbReference type="ARBA" id="ARBA00004651"/>
    </source>
</evidence>
<comment type="function">
    <text evidence="14 15">Catalyzes the oxidation of protoporphyrinogen IX to protoporphyrin IX.</text>
</comment>
<gene>
    <name evidence="16" type="primary">hemJ</name>
    <name evidence="16" type="ORF">EBV78_04160</name>
</gene>
<dbReference type="InterPro" id="IPR005265">
    <property type="entry name" value="HemJ-like"/>
</dbReference>
<evidence type="ECO:0000256" key="4">
    <source>
        <dbReference type="ARBA" id="ARBA00017504"/>
    </source>
</evidence>
<feature type="transmembrane region" description="Helical" evidence="14">
    <location>
        <begin position="12"/>
        <end position="33"/>
    </location>
</feature>
<evidence type="ECO:0000256" key="15">
    <source>
        <dbReference type="PIRNR" id="PIRNR004638"/>
    </source>
</evidence>
<evidence type="ECO:0000256" key="7">
    <source>
        <dbReference type="ARBA" id="ARBA00022692"/>
    </source>
</evidence>
<comment type="pathway">
    <text evidence="2 14 15">Porphyrin-containing compound metabolism; protoporphyrin-IX biosynthesis; protoporphyrin-IX from protoporphyrinogen-IX: step 1/1.</text>
</comment>
<dbReference type="GO" id="GO:0046872">
    <property type="term" value="F:metal ion binding"/>
    <property type="evidence" value="ECO:0007669"/>
    <property type="project" value="UniProtKB-UniRule"/>
</dbReference>
<dbReference type="NCBIfam" id="TIGR00701">
    <property type="entry name" value="protoporphyrinogen oxidase HemJ"/>
    <property type="match status" value="1"/>
</dbReference>
<dbReference type="GO" id="GO:0006782">
    <property type="term" value="P:protoporphyrinogen IX biosynthetic process"/>
    <property type="evidence" value="ECO:0007669"/>
    <property type="project" value="UniProtKB-UniRule"/>
</dbReference>
<keyword evidence="10 14" id="KW-0560">Oxidoreductase</keyword>
<comment type="similarity">
    <text evidence="3 14 15">Belongs to the HemJ family.</text>
</comment>
<dbReference type="PANTHER" id="PTHR40255">
    <property type="entry name" value="UPF0093 MEMBRANE PROTEIN SLR1790"/>
    <property type="match status" value="1"/>
</dbReference>
<dbReference type="Pfam" id="PF03653">
    <property type="entry name" value="UPF0093"/>
    <property type="match status" value="1"/>
</dbReference>
<dbReference type="GO" id="GO:0070818">
    <property type="term" value="F:protoporphyrinogen oxidase activity"/>
    <property type="evidence" value="ECO:0007669"/>
    <property type="project" value="UniProtKB-UniRule"/>
</dbReference>
<evidence type="ECO:0000313" key="17">
    <source>
        <dbReference type="Proteomes" id="UP000572953"/>
    </source>
</evidence>
<evidence type="ECO:0000256" key="13">
    <source>
        <dbReference type="ARBA" id="ARBA00048390"/>
    </source>
</evidence>
<protein>
    <recommendedName>
        <fullName evidence="4 14">Protoporphyrinogen IX oxidase</fullName>
        <shortName evidence="14">PPO</shortName>
        <ecNumber evidence="14 15">1.3.99.-</ecNumber>
    </recommendedName>
</protein>
<evidence type="ECO:0000256" key="10">
    <source>
        <dbReference type="ARBA" id="ARBA00023002"/>
    </source>
</evidence>
<comment type="cofactor">
    <cofactor evidence="14 15">
        <name>heme b</name>
        <dbReference type="ChEBI" id="CHEBI:60344"/>
    </cofactor>
    <text evidence="14 15">Binds 1 heme b (iron(II)-protoporphyrin IX) group per subunit.</text>
</comment>
<dbReference type="HAMAP" id="MF_02239">
    <property type="entry name" value="HemJ"/>
    <property type="match status" value="1"/>
</dbReference>
<feature type="binding site" description="axial binding residue" evidence="14">
    <location>
        <position position="11"/>
    </location>
    <ligand>
        <name>heme</name>
        <dbReference type="ChEBI" id="CHEBI:30413"/>
    </ligand>
    <ligandPart>
        <name>Fe</name>
        <dbReference type="ChEBI" id="CHEBI:18248"/>
    </ligandPart>
</feature>
<evidence type="ECO:0000256" key="3">
    <source>
        <dbReference type="ARBA" id="ARBA00006501"/>
    </source>
</evidence>
<keyword evidence="5 14" id="KW-1003">Cell membrane</keyword>
<evidence type="ECO:0000256" key="12">
    <source>
        <dbReference type="ARBA" id="ARBA00023136"/>
    </source>
</evidence>
<evidence type="ECO:0000256" key="11">
    <source>
        <dbReference type="ARBA" id="ARBA00023004"/>
    </source>
</evidence>
<evidence type="ECO:0000313" key="16">
    <source>
        <dbReference type="EMBL" id="NCU63247.1"/>
    </source>
</evidence>
<proteinExistence type="inferred from homology"/>
<keyword evidence="11 14" id="KW-0408">Iron</keyword>
<organism evidence="16 17">
    <name type="scientific">Candidatus Fonsibacter lacus</name>
    <dbReference type="NCBI Taxonomy" id="2576439"/>
    <lineage>
        <taxon>Bacteria</taxon>
        <taxon>Pseudomonadati</taxon>
        <taxon>Pseudomonadota</taxon>
        <taxon>Alphaproteobacteria</taxon>
        <taxon>Candidatus Pelagibacterales</taxon>
        <taxon>Candidatus Pelagibacterales incertae sedis</taxon>
        <taxon>Candidatus Fonsibacter</taxon>
    </lineage>
</organism>
<feature type="binding site" description="axial binding residue" evidence="14">
    <location>
        <position position="87"/>
    </location>
    <ligand>
        <name>heme</name>
        <dbReference type="ChEBI" id="CHEBI:30413"/>
    </ligand>
    <ligandPart>
        <name>Fe</name>
        <dbReference type="ChEBI" id="CHEBI:18248"/>
    </ligandPart>
</feature>
<evidence type="ECO:0000256" key="9">
    <source>
        <dbReference type="ARBA" id="ARBA00022989"/>
    </source>
</evidence>
<dbReference type="EC" id="1.3.99.-" evidence="14 15"/>
<dbReference type="Proteomes" id="UP000572953">
    <property type="component" value="Unassembled WGS sequence"/>
</dbReference>
<comment type="caution">
    <text evidence="16">The sequence shown here is derived from an EMBL/GenBank/DDBJ whole genome shotgun (WGS) entry which is preliminary data.</text>
</comment>
<keyword evidence="8 14" id="KW-0479">Metal-binding</keyword>
<dbReference type="GO" id="GO:0005886">
    <property type="term" value="C:plasma membrane"/>
    <property type="evidence" value="ECO:0007669"/>
    <property type="project" value="UniProtKB-SubCell"/>
</dbReference>
<comment type="subcellular location">
    <subcellularLocation>
        <location evidence="1 14">Cell membrane</location>
        <topology evidence="1 14">Multi-pass membrane protein</topology>
    </subcellularLocation>
</comment>
<comment type="catalytic activity">
    <reaction evidence="13 14 15">
        <text>protoporphyrinogen IX + 3 A = protoporphyrin IX + 3 AH2</text>
        <dbReference type="Rhea" id="RHEA:62000"/>
        <dbReference type="ChEBI" id="CHEBI:13193"/>
        <dbReference type="ChEBI" id="CHEBI:17499"/>
        <dbReference type="ChEBI" id="CHEBI:57306"/>
        <dbReference type="ChEBI" id="CHEBI:57307"/>
    </reaction>
</comment>
<keyword evidence="12 14" id="KW-0472">Membrane</keyword>
<feature type="transmembrane region" description="Helical" evidence="14">
    <location>
        <begin position="80"/>
        <end position="101"/>
    </location>
</feature>
<sequence>MNLYLTLKAIHIIAVISWMVGLLYLPRLFVYHVENNSPEASKIFKVMEKRLMKIIMNPAMIVTWLTGLSVLWILGFNNIFSLWLSIKFLFVIILSGYHGFLSKCLKDFELERNKRSSKFFRFINEIPTIILIIIVFLVIFKPA</sequence>
<name>A0A845S9Q3_9PROT</name>
<evidence type="ECO:0000256" key="14">
    <source>
        <dbReference type="HAMAP-Rule" id="MF_02239"/>
    </source>
</evidence>
<comment type="subunit">
    <text evidence="14">Homodimer.</text>
</comment>
<keyword evidence="7 14" id="KW-0812">Transmembrane</keyword>
<dbReference type="UniPathway" id="UPA00251">
    <property type="reaction ID" value="UER00324"/>
</dbReference>
<feature type="transmembrane region" description="Helical" evidence="14">
    <location>
        <begin position="122"/>
        <end position="140"/>
    </location>
</feature>
<evidence type="ECO:0000256" key="6">
    <source>
        <dbReference type="ARBA" id="ARBA00022617"/>
    </source>
</evidence>
<keyword evidence="9 14" id="KW-1133">Transmembrane helix</keyword>